<dbReference type="EMBL" id="MT142795">
    <property type="protein sequence ID" value="QJA88659.1"/>
    <property type="molecule type" value="Genomic_DNA"/>
</dbReference>
<accession>A0A6M3L2Z0</accession>
<organism evidence="2">
    <name type="scientific">viral metagenome</name>
    <dbReference type="NCBI Taxonomy" id="1070528"/>
    <lineage>
        <taxon>unclassified sequences</taxon>
        <taxon>metagenomes</taxon>
        <taxon>organismal metagenomes</taxon>
    </lineage>
</organism>
<dbReference type="AlphaFoldDB" id="A0A6M3L2Z0"/>
<proteinExistence type="predicted"/>
<feature type="transmembrane region" description="Helical" evidence="1">
    <location>
        <begin position="67"/>
        <end position="84"/>
    </location>
</feature>
<keyword evidence="1" id="KW-1133">Transmembrane helix</keyword>
<reference evidence="2" key="1">
    <citation type="submission" date="2020-03" db="EMBL/GenBank/DDBJ databases">
        <title>The deep terrestrial virosphere.</title>
        <authorList>
            <person name="Holmfeldt K."/>
            <person name="Nilsson E."/>
            <person name="Simone D."/>
            <person name="Lopez-Fernandez M."/>
            <person name="Wu X."/>
            <person name="de Brujin I."/>
            <person name="Lundin D."/>
            <person name="Andersson A."/>
            <person name="Bertilsson S."/>
            <person name="Dopson M."/>
        </authorList>
    </citation>
    <scope>NUCLEOTIDE SEQUENCE</scope>
    <source>
        <strain evidence="2">MM415B02714</strain>
    </source>
</reference>
<name>A0A6M3L2Z0_9ZZZZ</name>
<feature type="transmembrane region" description="Helical" evidence="1">
    <location>
        <begin position="45"/>
        <end position="61"/>
    </location>
</feature>
<protein>
    <submittedName>
        <fullName evidence="2">Uncharacterized protein</fullName>
    </submittedName>
</protein>
<keyword evidence="1" id="KW-0812">Transmembrane</keyword>
<evidence type="ECO:0000313" key="2">
    <source>
        <dbReference type="EMBL" id="QJA88659.1"/>
    </source>
</evidence>
<keyword evidence="1" id="KW-0472">Membrane</keyword>
<gene>
    <name evidence="2" type="ORF">MM415B02714_0006</name>
</gene>
<evidence type="ECO:0000256" key="1">
    <source>
        <dbReference type="SAM" id="Phobius"/>
    </source>
</evidence>
<sequence length="92" mass="10459">MIQTAAGIGMSLIAAEHFYSTLLSSPWTTEKFAETEEDKAKIRRLYMYSAVASLITAVILATIIKEVWPIIATMVLCLLYIWVYERSLEKKL</sequence>